<feature type="transmembrane region" description="Helical" evidence="9">
    <location>
        <begin position="413"/>
        <end position="433"/>
    </location>
</feature>
<name>A0ABS4KBS9_9FIRM</name>
<gene>
    <name evidence="11" type="ORF">J2Z71_000146</name>
</gene>
<dbReference type="InterPro" id="IPR018461">
    <property type="entry name" value="Na/H_Antiport_NhaC-like_C"/>
</dbReference>
<dbReference type="PANTHER" id="PTHR33451">
    <property type="entry name" value="MALATE-2H(+)/NA(+)-LACTATE ANTIPORTER"/>
    <property type="match status" value="1"/>
</dbReference>
<accession>A0ABS4KBS9</accession>
<reference evidence="11 12" key="1">
    <citation type="submission" date="2021-03" db="EMBL/GenBank/DDBJ databases">
        <title>Genomic Encyclopedia of Type Strains, Phase IV (KMG-IV): sequencing the most valuable type-strain genomes for metagenomic binning, comparative biology and taxonomic classification.</title>
        <authorList>
            <person name="Goeker M."/>
        </authorList>
    </citation>
    <scope>NUCLEOTIDE SEQUENCE [LARGE SCALE GENOMIC DNA]</scope>
    <source>
        <strain evidence="11 12">DSM 27563</strain>
    </source>
</reference>
<evidence type="ECO:0000313" key="11">
    <source>
        <dbReference type="EMBL" id="MBP2024631.1"/>
    </source>
</evidence>
<evidence type="ECO:0000256" key="8">
    <source>
        <dbReference type="ARBA" id="ARBA00038435"/>
    </source>
</evidence>
<dbReference type="RefSeq" id="WP_210059933.1">
    <property type="nucleotide sequence ID" value="NZ_JAGGLJ010000001.1"/>
</dbReference>
<evidence type="ECO:0000256" key="4">
    <source>
        <dbReference type="ARBA" id="ARBA00022475"/>
    </source>
</evidence>
<keyword evidence="6 9" id="KW-1133">Transmembrane helix</keyword>
<feature type="transmembrane region" description="Helical" evidence="9">
    <location>
        <begin position="155"/>
        <end position="172"/>
    </location>
</feature>
<evidence type="ECO:0000256" key="1">
    <source>
        <dbReference type="ARBA" id="ARBA00004651"/>
    </source>
</evidence>
<evidence type="ECO:0000256" key="6">
    <source>
        <dbReference type="ARBA" id="ARBA00022989"/>
    </source>
</evidence>
<evidence type="ECO:0000313" key="12">
    <source>
        <dbReference type="Proteomes" id="UP001519306"/>
    </source>
</evidence>
<feature type="transmembrane region" description="Helical" evidence="9">
    <location>
        <begin position="380"/>
        <end position="401"/>
    </location>
</feature>
<keyword evidence="2" id="KW-0813">Transport</keyword>
<evidence type="ECO:0000256" key="7">
    <source>
        <dbReference type="ARBA" id="ARBA00023136"/>
    </source>
</evidence>
<feature type="transmembrane region" description="Helical" evidence="9">
    <location>
        <begin position="201"/>
        <end position="219"/>
    </location>
</feature>
<evidence type="ECO:0000259" key="10">
    <source>
        <dbReference type="Pfam" id="PF03553"/>
    </source>
</evidence>
<organism evidence="11 12">
    <name type="scientific">Peptoniphilus stercorisuis</name>
    <dbReference type="NCBI Taxonomy" id="1436965"/>
    <lineage>
        <taxon>Bacteria</taxon>
        <taxon>Bacillati</taxon>
        <taxon>Bacillota</taxon>
        <taxon>Tissierellia</taxon>
        <taxon>Tissierellales</taxon>
        <taxon>Peptoniphilaceae</taxon>
        <taxon>Peptoniphilus</taxon>
    </lineage>
</organism>
<feature type="transmembrane region" description="Helical" evidence="9">
    <location>
        <begin position="293"/>
        <end position="317"/>
    </location>
</feature>
<evidence type="ECO:0000256" key="5">
    <source>
        <dbReference type="ARBA" id="ARBA00022692"/>
    </source>
</evidence>
<feature type="transmembrane region" description="Helical" evidence="9">
    <location>
        <begin position="240"/>
        <end position="273"/>
    </location>
</feature>
<evidence type="ECO:0000256" key="9">
    <source>
        <dbReference type="SAM" id="Phobius"/>
    </source>
</evidence>
<keyword evidence="5 9" id="KW-0812">Transmembrane</keyword>
<dbReference type="InterPro" id="IPR052180">
    <property type="entry name" value="NhaC_Na-H+_Antiporter"/>
</dbReference>
<keyword evidence="7 9" id="KW-0472">Membrane</keyword>
<evidence type="ECO:0000256" key="2">
    <source>
        <dbReference type="ARBA" id="ARBA00022448"/>
    </source>
</evidence>
<evidence type="ECO:0000256" key="3">
    <source>
        <dbReference type="ARBA" id="ARBA00022449"/>
    </source>
</evidence>
<feature type="domain" description="Na+/H+ antiporter NhaC-like C-terminal" evidence="10">
    <location>
        <begin position="46"/>
        <end position="219"/>
    </location>
</feature>
<sequence>MNGKDRKANPVALIPFIVFIVSYLGIGITLIANGDPMGFYGFKSPIAVLLGIIVAFLILKGNIEDKFDVFVKGCGNENIIIMCIIYLLAGSFSAVSSAMGGVDATVNLGLSIIPPNLIAVGIFVIACFISISTGTSVGTIVAIGPIAVGFAEKTNIPIAFIIATLIGGAMFGDNLSVISDTTIAATRTQGVEMKDKFRTNLGMAIPAMLITVVLLLIFGRPEVVPVIENLEYNIIKVVPYVFVLVTAVAGVNVFVVLTLGTVLSSVIGLYYGTFGLLECSNIIYDGFLGMFEIFLLSMLIGGLAAMVQEAGGLDWLLNKIKGFVKGRKSAEVGIALITSIADAATANNTVAIIIAAPIARNISEEFQVDPRRSASLLDSFGSIMQGFIPYGAQLLMAVQFTNGECSPFDIMPFLWYQFALTIIVIASIFFPFADGYIKKNPWDFEKWQPMSETKKQAAENKA</sequence>
<proteinExistence type="inferred from homology"/>
<feature type="transmembrane region" description="Helical" evidence="9">
    <location>
        <begin position="38"/>
        <end position="59"/>
    </location>
</feature>
<feature type="transmembrane region" description="Helical" evidence="9">
    <location>
        <begin position="79"/>
        <end position="98"/>
    </location>
</feature>
<protein>
    <submittedName>
        <fullName evidence="11">Na+/H+ antiporter NhaC</fullName>
    </submittedName>
</protein>
<keyword evidence="3" id="KW-0050">Antiport</keyword>
<keyword evidence="12" id="KW-1185">Reference proteome</keyword>
<comment type="subcellular location">
    <subcellularLocation>
        <location evidence="1">Cell membrane</location>
        <topology evidence="1">Multi-pass membrane protein</topology>
    </subcellularLocation>
</comment>
<dbReference type="Proteomes" id="UP001519306">
    <property type="component" value="Unassembled WGS sequence"/>
</dbReference>
<comment type="caution">
    <text evidence="11">The sequence shown here is derived from an EMBL/GenBank/DDBJ whole genome shotgun (WGS) entry which is preliminary data.</text>
</comment>
<dbReference type="PANTHER" id="PTHR33451:SF4">
    <property type="entry name" value="NA+_H+ ANTIPORTER"/>
    <property type="match status" value="1"/>
</dbReference>
<feature type="domain" description="Na+/H+ antiporter NhaC-like C-terminal" evidence="10">
    <location>
        <begin position="235"/>
        <end position="429"/>
    </location>
</feature>
<feature type="transmembrane region" description="Helical" evidence="9">
    <location>
        <begin position="12"/>
        <end position="32"/>
    </location>
</feature>
<dbReference type="Pfam" id="PF03553">
    <property type="entry name" value="Na_H_antiporter"/>
    <property type="match status" value="2"/>
</dbReference>
<keyword evidence="4" id="KW-1003">Cell membrane</keyword>
<comment type="similarity">
    <text evidence="8">Belongs to the NhaC Na(+)/H(+) (TC 2.A.35) antiporter family.</text>
</comment>
<dbReference type="EMBL" id="JAGGLJ010000001">
    <property type="protein sequence ID" value="MBP2024631.1"/>
    <property type="molecule type" value="Genomic_DNA"/>
</dbReference>
<feature type="transmembrane region" description="Helical" evidence="9">
    <location>
        <begin position="118"/>
        <end position="143"/>
    </location>
</feature>